<keyword evidence="8" id="KW-0732">Signal</keyword>
<comment type="catalytic activity">
    <reaction evidence="6 8">
        <text>[(1-&gt;4)-alpha-D-galacturonosyl methyl ester](n) + n H2O = [(1-&gt;4)-alpha-D-galacturonosyl](n) + n methanol + n H(+)</text>
        <dbReference type="Rhea" id="RHEA:22380"/>
        <dbReference type="Rhea" id="RHEA-COMP:14570"/>
        <dbReference type="Rhea" id="RHEA-COMP:14573"/>
        <dbReference type="ChEBI" id="CHEBI:15377"/>
        <dbReference type="ChEBI" id="CHEBI:15378"/>
        <dbReference type="ChEBI" id="CHEBI:17790"/>
        <dbReference type="ChEBI" id="CHEBI:140522"/>
        <dbReference type="ChEBI" id="CHEBI:140523"/>
        <dbReference type="EC" id="3.1.1.11"/>
    </reaction>
</comment>
<dbReference type="Pfam" id="PF01095">
    <property type="entry name" value="Pectinesterase"/>
    <property type="match status" value="1"/>
</dbReference>
<evidence type="ECO:0000256" key="8">
    <source>
        <dbReference type="RuleBase" id="RU000589"/>
    </source>
</evidence>
<accession>A0ABQ8GYI0</accession>
<feature type="active site" evidence="7">
    <location>
        <position position="180"/>
    </location>
</feature>
<protein>
    <recommendedName>
        <fullName evidence="3 8">Pectinesterase</fullName>
        <ecNumber evidence="3 8">3.1.1.11</ecNumber>
    </recommendedName>
</protein>
<dbReference type="InterPro" id="IPR018040">
    <property type="entry name" value="Pectinesterase_Tyr_AS"/>
</dbReference>
<sequence length="329" mass="36552">MMQFFTKSVLMRSLLLLLVSIGVGRAEDCTFKKGGSDAAAAYTITVDKYPSKGEFGTVQAAIDSVPENNHQWIRIHIKPGIYKEQVQIPRNKQCIILEGEDRTTTKITYNGHEKTDVSATFSSFSDNVIARAITFEALAARIYGDKSAFFDCGFVGVQDTLWDVQGRHYFNNCYIEGAIDFIFGRGQSIFEDCLINSTVSLRLGSVGPSYITAQGRQSKSDPSGFVFVRGQVVGSGDTYLGRAYGLFSRVIFYQTMLSDIVTPSGWNAWNLEGNEDSLFYTEVECKGPGSNTSQRVPWEKKVDASELSQFSKSVFINQDGWLNKLPDLI</sequence>
<comment type="function">
    <text evidence="8">Acts in the modification of cell walls via demethylesterification of cell wall pectin.</text>
</comment>
<dbReference type="Gene3D" id="2.160.20.10">
    <property type="entry name" value="Single-stranded right-handed beta-helix, Pectin lyase-like"/>
    <property type="match status" value="1"/>
</dbReference>
<keyword evidence="8" id="KW-0134">Cell wall</keyword>
<comment type="pathway">
    <text evidence="1 8">Glycan metabolism; pectin degradation; 2-dehydro-3-deoxy-D-gluconate from pectin: step 1/5.</text>
</comment>
<evidence type="ECO:0000313" key="10">
    <source>
        <dbReference type="EMBL" id="KAH7521106.1"/>
    </source>
</evidence>
<dbReference type="InterPro" id="IPR012334">
    <property type="entry name" value="Pectin_lyas_fold"/>
</dbReference>
<dbReference type="InterPro" id="IPR033131">
    <property type="entry name" value="Pectinesterase_Asp_AS"/>
</dbReference>
<dbReference type="Proteomes" id="UP000827721">
    <property type="component" value="Unassembled WGS sequence"/>
</dbReference>
<feature type="chain" id="PRO_5044982726" description="Pectinesterase" evidence="8">
    <location>
        <begin position="27"/>
        <end position="329"/>
    </location>
</feature>
<proteinExistence type="inferred from homology"/>
<organism evidence="10 11">
    <name type="scientific">Xanthoceras sorbifolium</name>
    <dbReference type="NCBI Taxonomy" id="99658"/>
    <lineage>
        <taxon>Eukaryota</taxon>
        <taxon>Viridiplantae</taxon>
        <taxon>Streptophyta</taxon>
        <taxon>Embryophyta</taxon>
        <taxon>Tracheophyta</taxon>
        <taxon>Spermatophyta</taxon>
        <taxon>Magnoliopsida</taxon>
        <taxon>eudicotyledons</taxon>
        <taxon>Gunneridae</taxon>
        <taxon>Pentapetalae</taxon>
        <taxon>rosids</taxon>
        <taxon>malvids</taxon>
        <taxon>Sapindales</taxon>
        <taxon>Sapindaceae</taxon>
        <taxon>Xanthoceroideae</taxon>
        <taxon>Xanthoceras</taxon>
    </lineage>
</organism>
<dbReference type="EMBL" id="JAFEMO010000268">
    <property type="protein sequence ID" value="KAH7521106.1"/>
    <property type="molecule type" value="Genomic_DNA"/>
</dbReference>
<comment type="subcellular location">
    <subcellularLocation>
        <location evidence="8">Secreted</location>
        <location evidence="8">Cell wall</location>
    </subcellularLocation>
</comment>
<evidence type="ECO:0000256" key="6">
    <source>
        <dbReference type="ARBA" id="ARBA00047928"/>
    </source>
</evidence>
<gene>
    <name evidence="10" type="ORF">JRO89_XSUnG0111600</name>
</gene>
<evidence type="ECO:0000256" key="3">
    <source>
        <dbReference type="ARBA" id="ARBA00013229"/>
    </source>
</evidence>
<evidence type="ECO:0000256" key="7">
    <source>
        <dbReference type="PROSITE-ProRule" id="PRU10040"/>
    </source>
</evidence>
<keyword evidence="8" id="KW-0961">Cell wall biogenesis/degradation</keyword>
<keyword evidence="5 8" id="KW-0063">Aspartyl esterase</keyword>
<evidence type="ECO:0000256" key="1">
    <source>
        <dbReference type="ARBA" id="ARBA00005184"/>
    </source>
</evidence>
<dbReference type="PANTHER" id="PTHR31321">
    <property type="entry name" value="ACYL-COA THIOESTER HYDROLASE YBHC-RELATED"/>
    <property type="match status" value="1"/>
</dbReference>
<feature type="signal peptide" evidence="8">
    <location>
        <begin position="1"/>
        <end position="26"/>
    </location>
</feature>
<dbReference type="InterPro" id="IPR011050">
    <property type="entry name" value="Pectin_lyase_fold/virulence"/>
</dbReference>
<comment type="caution">
    <text evidence="10">The sequence shown here is derived from an EMBL/GenBank/DDBJ whole genome shotgun (WGS) entry which is preliminary data.</text>
</comment>
<reference evidence="10 11" key="1">
    <citation type="submission" date="2021-02" db="EMBL/GenBank/DDBJ databases">
        <title>Plant Genome Project.</title>
        <authorList>
            <person name="Zhang R.-G."/>
        </authorList>
    </citation>
    <scope>NUCLEOTIDE SEQUENCE [LARGE SCALE GENOMIC DNA]</scope>
    <source>
        <tissue evidence="10">Leaves</tissue>
    </source>
</reference>
<dbReference type="InterPro" id="IPR000070">
    <property type="entry name" value="Pectinesterase_cat"/>
</dbReference>
<dbReference type="EC" id="3.1.1.11" evidence="3 8"/>
<keyword evidence="11" id="KW-1185">Reference proteome</keyword>
<evidence type="ECO:0000313" key="11">
    <source>
        <dbReference type="Proteomes" id="UP000827721"/>
    </source>
</evidence>
<evidence type="ECO:0000256" key="2">
    <source>
        <dbReference type="ARBA" id="ARBA00008891"/>
    </source>
</evidence>
<keyword evidence="4 8" id="KW-0378">Hydrolase</keyword>
<dbReference type="PROSITE" id="PS00503">
    <property type="entry name" value="PECTINESTERASE_2"/>
    <property type="match status" value="1"/>
</dbReference>
<dbReference type="PROSITE" id="PS00800">
    <property type="entry name" value="PECTINESTERASE_1"/>
    <property type="match status" value="1"/>
</dbReference>
<keyword evidence="8" id="KW-0964">Secreted</keyword>
<feature type="domain" description="Pectinesterase catalytic" evidence="9">
    <location>
        <begin position="51"/>
        <end position="318"/>
    </location>
</feature>
<comment type="similarity">
    <text evidence="2">Belongs to the pectinesterase family.</text>
</comment>
<dbReference type="PANTHER" id="PTHR31321:SF120">
    <property type="entry name" value="PECTINESTERASE 52-RELATED"/>
    <property type="match status" value="1"/>
</dbReference>
<name>A0ABQ8GYI0_9ROSI</name>
<dbReference type="SUPFAM" id="SSF51126">
    <property type="entry name" value="Pectin lyase-like"/>
    <property type="match status" value="1"/>
</dbReference>
<evidence type="ECO:0000256" key="4">
    <source>
        <dbReference type="ARBA" id="ARBA00022801"/>
    </source>
</evidence>
<evidence type="ECO:0000256" key="5">
    <source>
        <dbReference type="ARBA" id="ARBA00023085"/>
    </source>
</evidence>
<evidence type="ECO:0000259" key="9">
    <source>
        <dbReference type="Pfam" id="PF01095"/>
    </source>
</evidence>